<gene>
    <name evidence="2" type="ORF">FPRO05_14259</name>
</gene>
<dbReference type="Proteomes" id="UP000251714">
    <property type="component" value="Unassembled WGS sequence"/>
</dbReference>
<comment type="caution">
    <text evidence="2">The sequence shown here is derived from an EMBL/GenBank/DDBJ whole genome shotgun (WGS) entry which is preliminary data.</text>
</comment>
<name>A0A365MT75_GIBIN</name>
<sequence length="418" mass="46183">MSSKYSLNVHIDPKWVKAWSSVPGMKLCFATAVGSGASATFSNVVAYTHNIAPNITIEWGNSYRIAGSTNNFSNGAKFTASTDKIAVKFGSKTEVNKDWSITTNPDDTAPEAGFLFTNKIEVAAVLYREIQNEYKAIYISHVGPMPRNSREKLTPKQKVYVWFSDAFEDETMIDDFEGELKEVEYSGKTTASVKFDNKGTCVTVILDAKWIRQFRGGKMNLCTAFSVTSNYSNVSYNVIATHEACKTGFAEGAFVSPSIYPLPIKFGQAVSLLKDWTMETPNPSESAPSNGWLFINKPSASALVFKTIRNRSMPIYVTSAESTPPPGQHTLIPTGRVLLFFADAEARTSFNAEATNTSTYEYSYIEHPRVTVYFNAHGDWETVSEESSDAVANDAMSVISQRRDHRSPATSEPEKAHL</sequence>
<feature type="region of interest" description="Disordered" evidence="1">
    <location>
        <begin position="393"/>
        <end position="418"/>
    </location>
</feature>
<dbReference type="AlphaFoldDB" id="A0A365MT75"/>
<protein>
    <submittedName>
        <fullName evidence="2">Uncharacterized protein</fullName>
    </submittedName>
</protein>
<reference evidence="2 3" key="1">
    <citation type="submission" date="2017-12" db="EMBL/GenBank/DDBJ databases">
        <title>Genome sequence of the mycotoxigenic crop pathogen Fusarium proliferatum, strain ITEM 2341 from Date Palm.</title>
        <authorList>
            <person name="Almiman B.F."/>
            <person name="Shittu T.A."/>
            <person name="Muthumeenakshi S."/>
            <person name="Baroncelli R."/>
            <person name="Sreenivasaprasada S."/>
        </authorList>
    </citation>
    <scope>NUCLEOTIDE SEQUENCE [LARGE SCALE GENOMIC DNA]</scope>
    <source>
        <strain evidence="2 3">ITEM 2341</strain>
    </source>
</reference>
<accession>A0A365MT75</accession>
<evidence type="ECO:0000313" key="2">
    <source>
        <dbReference type="EMBL" id="RBA11757.1"/>
    </source>
</evidence>
<dbReference type="EMBL" id="PKMI01000048">
    <property type="protein sequence ID" value="RBA11757.1"/>
    <property type="molecule type" value="Genomic_DNA"/>
</dbReference>
<evidence type="ECO:0000313" key="3">
    <source>
        <dbReference type="Proteomes" id="UP000251714"/>
    </source>
</evidence>
<organism evidence="2 3">
    <name type="scientific">Gibberella intermedia</name>
    <name type="common">Bulb rot disease fungus</name>
    <name type="synonym">Fusarium proliferatum</name>
    <dbReference type="NCBI Taxonomy" id="948311"/>
    <lineage>
        <taxon>Eukaryota</taxon>
        <taxon>Fungi</taxon>
        <taxon>Dikarya</taxon>
        <taxon>Ascomycota</taxon>
        <taxon>Pezizomycotina</taxon>
        <taxon>Sordariomycetes</taxon>
        <taxon>Hypocreomycetidae</taxon>
        <taxon>Hypocreales</taxon>
        <taxon>Nectriaceae</taxon>
        <taxon>Fusarium</taxon>
        <taxon>Fusarium fujikuroi species complex</taxon>
    </lineage>
</organism>
<evidence type="ECO:0000256" key="1">
    <source>
        <dbReference type="SAM" id="MobiDB-lite"/>
    </source>
</evidence>
<proteinExistence type="predicted"/>